<name>A0A3A9YJ02_9ACTN</name>
<accession>A0A3A9YJ02</accession>
<evidence type="ECO:0000313" key="2">
    <source>
        <dbReference type="EMBL" id="RKN34884.1"/>
    </source>
</evidence>
<comment type="caution">
    <text evidence="2">The sequence shown here is derived from an EMBL/GenBank/DDBJ whole genome shotgun (WGS) entry which is preliminary data.</text>
</comment>
<gene>
    <name evidence="2" type="ORF">D7044_06785</name>
</gene>
<evidence type="ECO:0000313" key="3">
    <source>
        <dbReference type="Proteomes" id="UP000275865"/>
    </source>
</evidence>
<organism evidence="2 3">
    <name type="scientific">Micromonospora musae</name>
    <dbReference type="NCBI Taxonomy" id="1894970"/>
    <lineage>
        <taxon>Bacteria</taxon>
        <taxon>Bacillati</taxon>
        <taxon>Actinomycetota</taxon>
        <taxon>Actinomycetes</taxon>
        <taxon>Micromonosporales</taxon>
        <taxon>Micromonosporaceae</taxon>
        <taxon>Micromonospora</taxon>
    </lineage>
</organism>
<feature type="compositionally biased region" description="Basic residues" evidence="1">
    <location>
        <begin position="10"/>
        <end position="23"/>
    </location>
</feature>
<dbReference type="Proteomes" id="UP000275865">
    <property type="component" value="Unassembled WGS sequence"/>
</dbReference>
<sequence>MSYGADARAGHRSRRARGRRARCSRVLLRPVSEGERPALSRRRRVPAPPPSPPPEARRRAAPR</sequence>
<dbReference type="AlphaFoldDB" id="A0A3A9YJ02"/>
<proteinExistence type="predicted"/>
<evidence type="ECO:0000256" key="1">
    <source>
        <dbReference type="SAM" id="MobiDB-lite"/>
    </source>
</evidence>
<reference evidence="2 3" key="1">
    <citation type="submission" date="2018-09" db="EMBL/GenBank/DDBJ databases">
        <title>Micromonospora sp. nov. MS1-9, isolated from a root of Musa sp.</title>
        <authorList>
            <person name="Kuncharoen N."/>
            <person name="Kudo T."/>
            <person name="Ohkuma M."/>
            <person name="Yuki M."/>
            <person name="Tanasupawat S."/>
        </authorList>
    </citation>
    <scope>NUCLEOTIDE SEQUENCE [LARGE SCALE GENOMIC DNA]</scope>
    <source>
        <strain evidence="2 3">MS1-9</strain>
    </source>
</reference>
<protein>
    <submittedName>
        <fullName evidence="2">Uncharacterized protein</fullName>
    </submittedName>
</protein>
<dbReference type="EMBL" id="RAZT01000003">
    <property type="protein sequence ID" value="RKN34884.1"/>
    <property type="molecule type" value="Genomic_DNA"/>
</dbReference>
<feature type="region of interest" description="Disordered" evidence="1">
    <location>
        <begin position="1"/>
        <end position="63"/>
    </location>
</feature>